<dbReference type="OrthoDB" id="1743797at2759"/>
<sequence>MKKTYDGVGRLYAGDVHFDTTKNRFLAVGDEFLIKFWDLDRLELSSATDAEGGLHWNERANQNDKDVLEGSQPVANVNILEIENVSYCHNCLNIPMLEDLPLLQALVLWDLDNVTCLSSSLDQRKPLSPSLRLLEMEGMKKLEKWTHAAVNSSTMLSPVLEKLYIEDCRNIILLYESLQHPLVHLHISKCENLEYVRSIQGLTCLQYSDIIDCPSLLEIPDLHNERCALKELTVGI</sequence>
<proteinExistence type="predicted"/>
<dbReference type="PANTHER" id="PTHR44083:SF35">
    <property type="entry name" value="TOPLESS-RELATED PROTEIN 4-LIKE ISOFORM X1"/>
    <property type="match status" value="1"/>
</dbReference>
<dbReference type="Gene3D" id="3.80.10.10">
    <property type="entry name" value="Ribonuclease Inhibitor"/>
    <property type="match status" value="1"/>
</dbReference>
<comment type="caution">
    <text evidence="1">The sequence shown here is derived from an EMBL/GenBank/DDBJ whole genome shotgun (WGS) entry which is preliminary data.</text>
</comment>
<dbReference type="PANTHER" id="PTHR44083">
    <property type="entry name" value="TOPLESS-RELATED PROTEIN 1-RELATED"/>
    <property type="match status" value="1"/>
</dbReference>
<organism evidence="1 2">
    <name type="scientific">Artemisia annua</name>
    <name type="common">Sweet wormwood</name>
    <dbReference type="NCBI Taxonomy" id="35608"/>
    <lineage>
        <taxon>Eukaryota</taxon>
        <taxon>Viridiplantae</taxon>
        <taxon>Streptophyta</taxon>
        <taxon>Embryophyta</taxon>
        <taxon>Tracheophyta</taxon>
        <taxon>Spermatophyta</taxon>
        <taxon>Magnoliopsida</taxon>
        <taxon>eudicotyledons</taxon>
        <taxon>Gunneridae</taxon>
        <taxon>Pentapetalae</taxon>
        <taxon>asterids</taxon>
        <taxon>campanulids</taxon>
        <taxon>Asterales</taxon>
        <taxon>Asteraceae</taxon>
        <taxon>Asteroideae</taxon>
        <taxon>Anthemideae</taxon>
        <taxon>Artemisiinae</taxon>
        <taxon>Artemisia</taxon>
    </lineage>
</organism>
<keyword evidence="2" id="KW-1185">Reference proteome</keyword>
<dbReference type="InterPro" id="IPR032675">
    <property type="entry name" value="LRR_dom_sf"/>
</dbReference>
<evidence type="ECO:0000313" key="2">
    <source>
        <dbReference type="Proteomes" id="UP000245207"/>
    </source>
</evidence>
<dbReference type="STRING" id="35608.A0A2U1L5E5"/>
<protein>
    <submittedName>
        <fullName evidence="1">Topless-related protein 4</fullName>
    </submittedName>
</protein>
<dbReference type="InterPro" id="IPR027728">
    <property type="entry name" value="Topless_fam"/>
</dbReference>
<gene>
    <name evidence="1" type="ORF">CTI12_AA527840</name>
</gene>
<dbReference type="Proteomes" id="UP000245207">
    <property type="component" value="Unassembled WGS sequence"/>
</dbReference>
<reference evidence="1 2" key="1">
    <citation type="journal article" date="2018" name="Mol. Plant">
        <title>The genome of Artemisia annua provides insight into the evolution of Asteraceae family and artemisinin biosynthesis.</title>
        <authorList>
            <person name="Shen Q."/>
            <person name="Zhang L."/>
            <person name="Liao Z."/>
            <person name="Wang S."/>
            <person name="Yan T."/>
            <person name="Shi P."/>
            <person name="Liu M."/>
            <person name="Fu X."/>
            <person name="Pan Q."/>
            <person name="Wang Y."/>
            <person name="Lv Z."/>
            <person name="Lu X."/>
            <person name="Zhang F."/>
            <person name="Jiang W."/>
            <person name="Ma Y."/>
            <person name="Chen M."/>
            <person name="Hao X."/>
            <person name="Li L."/>
            <person name="Tang Y."/>
            <person name="Lv G."/>
            <person name="Zhou Y."/>
            <person name="Sun X."/>
            <person name="Brodelius P.E."/>
            <person name="Rose J.K.C."/>
            <person name="Tang K."/>
        </authorList>
    </citation>
    <scope>NUCLEOTIDE SEQUENCE [LARGE SCALE GENOMIC DNA]</scope>
    <source>
        <strain evidence="2">cv. Huhao1</strain>
        <tissue evidence="1">Leaf</tissue>
    </source>
</reference>
<dbReference type="AlphaFoldDB" id="A0A2U1L5E5"/>
<evidence type="ECO:0000313" key="1">
    <source>
        <dbReference type="EMBL" id="PWA44218.1"/>
    </source>
</evidence>
<dbReference type="EMBL" id="PKPP01011395">
    <property type="protein sequence ID" value="PWA44218.1"/>
    <property type="molecule type" value="Genomic_DNA"/>
</dbReference>
<dbReference type="SUPFAM" id="SSF52058">
    <property type="entry name" value="L domain-like"/>
    <property type="match status" value="1"/>
</dbReference>
<accession>A0A2U1L5E5</accession>
<dbReference type="GO" id="GO:0006355">
    <property type="term" value="P:regulation of DNA-templated transcription"/>
    <property type="evidence" value="ECO:0007669"/>
    <property type="project" value="InterPro"/>
</dbReference>
<name>A0A2U1L5E5_ARTAN</name>